<protein>
    <submittedName>
        <fullName evidence="3">Uncharacterized protein</fullName>
    </submittedName>
</protein>
<gene>
    <name evidence="3" type="ORF">HYX28_08935</name>
</gene>
<evidence type="ECO:0000256" key="1">
    <source>
        <dbReference type="SAM" id="MobiDB-lite"/>
    </source>
</evidence>
<feature type="compositionally biased region" description="Basic residues" evidence="1">
    <location>
        <begin position="90"/>
        <end position="100"/>
    </location>
</feature>
<evidence type="ECO:0000313" key="3">
    <source>
        <dbReference type="EMBL" id="MBI2678894.1"/>
    </source>
</evidence>
<feature type="compositionally biased region" description="Basic and acidic residues" evidence="1">
    <location>
        <begin position="161"/>
        <end position="171"/>
    </location>
</feature>
<dbReference type="AlphaFoldDB" id="A0A932AAZ1"/>
<dbReference type="Proteomes" id="UP000779809">
    <property type="component" value="Unassembled WGS sequence"/>
</dbReference>
<sequence>MRKFSLPLLALAVCLTLSGTALAKGDKGNKGGSHGNGQGNSAQHSNGQGHDAYGNRPPGWDKGKKTGWGDCDVPPGQAKKQGCNSTSSAHRGRDRNRHRASTGSLNPGTHPTYTRGHTTTTRPVTTNQHRQNPGGNSAIILQNNGRTTKGTAQKPAVGPQVKERKPAANPN</sequence>
<evidence type="ECO:0000256" key="2">
    <source>
        <dbReference type="SAM" id="SignalP"/>
    </source>
</evidence>
<feature type="signal peptide" evidence="2">
    <location>
        <begin position="1"/>
        <end position="23"/>
    </location>
</feature>
<feature type="chain" id="PRO_5037818347" evidence="2">
    <location>
        <begin position="24"/>
        <end position="171"/>
    </location>
</feature>
<reference evidence="3" key="1">
    <citation type="submission" date="2020-07" db="EMBL/GenBank/DDBJ databases">
        <title>Huge and variable diversity of episymbiotic CPR bacteria and DPANN archaea in groundwater ecosystems.</title>
        <authorList>
            <person name="He C.Y."/>
            <person name="Keren R."/>
            <person name="Whittaker M."/>
            <person name="Farag I.F."/>
            <person name="Doudna J."/>
            <person name="Cate J.H.D."/>
            <person name="Banfield J.F."/>
        </authorList>
    </citation>
    <scope>NUCLEOTIDE SEQUENCE</scope>
    <source>
        <strain evidence="3">NC_groundwater_580_Pr5_B-0.1um_64_19</strain>
    </source>
</reference>
<comment type="caution">
    <text evidence="3">The sequence shown here is derived from an EMBL/GenBank/DDBJ whole genome shotgun (WGS) entry which is preliminary data.</text>
</comment>
<feature type="region of interest" description="Disordered" evidence="1">
    <location>
        <begin position="26"/>
        <end position="171"/>
    </location>
</feature>
<keyword evidence="2" id="KW-0732">Signal</keyword>
<feature type="compositionally biased region" description="Polar residues" evidence="1">
    <location>
        <begin position="127"/>
        <end position="151"/>
    </location>
</feature>
<evidence type="ECO:0000313" key="4">
    <source>
        <dbReference type="Proteomes" id="UP000779809"/>
    </source>
</evidence>
<name>A0A932AAZ1_9BACT</name>
<organism evidence="3 4">
    <name type="scientific">Candidatus Korobacter versatilis</name>
    <dbReference type="NCBI Taxonomy" id="658062"/>
    <lineage>
        <taxon>Bacteria</taxon>
        <taxon>Pseudomonadati</taxon>
        <taxon>Acidobacteriota</taxon>
        <taxon>Terriglobia</taxon>
        <taxon>Terriglobales</taxon>
        <taxon>Candidatus Korobacteraceae</taxon>
        <taxon>Candidatus Korobacter</taxon>
    </lineage>
</organism>
<dbReference type="EMBL" id="JACPNR010000011">
    <property type="protein sequence ID" value="MBI2678894.1"/>
    <property type="molecule type" value="Genomic_DNA"/>
</dbReference>
<accession>A0A932AAZ1</accession>
<feature type="compositionally biased region" description="Low complexity" evidence="1">
    <location>
        <begin position="108"/>
        <end position="126"/>
    </location>
</feature>
<proteinExistence type="predicted"/>